<dbReference type="RefSeq" id="XP_005647821.1">
    <property type="nucleotide sequence ID" value="XM_005647764.1"/>
</dbReference>
<dbReference type="AlphaFoldDB" id="I0YY08"/>
<dbReference type="EMBL" id="AGSI01000008">
    <property type="protein sequence ID" value="EIE23277.1"/>
    <property type="molecule type" value="Genomic_DNA"/>
</dbReference>
<accession>I0YY08</accession>
<keyword evidence="2" id="KW-1185">Reference proteome</keyword>
<organism evidence="1 2">
    <name type="scientific">Coccomyxa subellipsoidea (strain C-169)</name>
    <name type="common">Green microalga</name>
    <dbReference type="NCBI Taxonomy" id="574566"/>
    <lineage>
        <taxon>Eukaryota</taxon>
        <taxon>Viridiplantae</taxon>
        <taxon>Chlorophyta</taxon>
        <taxon>core chlorophytes</taxon>
        <taxon>Trebouxiophyceae</taxon>
        <taxon>Trebouxiophyceae incertae sedis</taxon>
        <taxon>Coccomyxaceae</taxon>
        <taxon>Coccomyxa</taxon>
        <taxon>Coccomyxa subellipsoidea</taxon>
    </lineage>
</organism>
<gene>
    <name evidence="1" type="ORF">COCSUDRAFT_33295</name>
</gene>
<proteinExistence type="predicted"/>
<protein>
    <submittedName>
        <fullName evidence="1">Uncharacterized protein</fullName>
    </submittedName>
</protein>
<evidence type="ECO:0000313" key="1">
    <source>
        <dbReference type="EMBL" id="EIE23277.1"/>
    </source>
</evidence>
<sequence length="107" mass="11563">MHKPVWWGVGHYNASVCQLQSDNSSLTATAQGCVNCMIHHVTRADLLCIHIFTAPCAPISWCAVASQLRQYHIRMLDYRIGIAISLADQSGKCLSGNGCIGATETAC</sequence>
<reference evidence="1 2" key="1">
    <citation type="journal article" date="2012" name="Genome Biol.">
        <title>The genome of the polar eukaryotic microalga coccomyxa subellipsoidea reveals traits of cold adaptation.</title>
        <authorList>
            <person name="Blanc G."/>
            <person name="Agarkova I."/>
            <person name="Grimwood J."/>
            <person name="Kuo A."/>
            <person name="Brueggeman A."/>
            <person name="Dunigan D."/>
            <person name="Gurnon J."/>
            <person name="Ladunga I."/>
            <person name="Lindquist E."/>
            <person name="Lucas S."/>
            <person name="Pangilinan J."/>
            <person name="Proschold T."/>
            <person name="Salamov A."/>
            <person name="Schmutz J."/>
            <person name="Weeks D."/>
            <person name="Yamada T."/>
            <person name="Claverie J.M."/>
            <person name="Grigoriev I."/>
            <person name="Van Etten J."/>
            <person name="Lomsadze A."/>
            <person name="Borodovsky M."/>
        </authorList>
    </citation>
    <scope>NUCLEOTIDE SEQUENCE [LARGE SCALE GENOMIC DNA]</scope>
    <source>
        <strain evidence="1 2">C-169</strain>
    </source>
</reference>
<dbReference type="PROSITE" id="PS51257">
    <property type="entry name" value="PROKAR_LIPOPROTEIN"/>
    <property type="match status" value="1"/>
</dbReference>
<evidence type="ECO:0000313" key="2">
    <source>
        <dbReference type="Proteomes" id="UP000007264"/>
    </source>
</evidence>
<name>I0YY08_COCSC</name>
<dbReference type="GeneID" id="17041265"/>
<dbReference type="Proteomes" id="UP000007264">
    <property type="component" value="Unassembled WGS sequence"/>
</dbReference>
<dbReference type="KEGG" id="csl:COCSUDRAFT_33295"/>
<comment type="caution">
    <text evidence="1">The sequence shown here is derived from an EMBL/GenBank/DDBJ whole genome shotgun (WGS) entry which is preliminary data.</text>
</comment>